<keyword evidence="1" id="KW-0812">Transmembrane</keyword>
<keyword evidence="1" id="KW-0472">Membrane</keyword>
<keyword evidence="3" id="KW-1185">Reference proteome</keyword>
<feature type="non-terminal residue" evidence="2">
    <location>
        <position position="1"/>
    </location>
</feature>
<organism evidence="2 3">
    <name type="scientific">Mytilus galloprovincialis</name>
    <name type="common">Mediterranean mussel</name>
    <dbReference type="NCBI Taxonomy" id="29158"/>
    <lineage>
        <taxon>Eukaryota</taxon>
        <taxon>Metazoa</taxon>
        <taxon>Spiralia</taxon>
        <taxon>Lophotrochozoa</taxon>
        <taxon>Mollusca</taxon>
        <taxon>Bivalvia</taxon>
        <taxon>Autobranchia</taxon>
        <taxon>Pteriomorphia</taxon>
        <taxon>Mytilida</taxon>
        <taxon>Mytiloidea</taxon>
        <taxon>Mytilidae</taxon>
        <taxon>Mytilinae</taxon>
        <taxon>Mytilus</taxon>
    </lineage>
</organism>
<sequence>NRLVFKDELPAPKKNGLFYSLKFEKEFALSVDDCNKIPVVKCEFCKKCVELKLIEYSGKPTQECAVIQNQSRPSENVTMIDVESTNEVSNKNNSVVIIVIIVSVVIVATCIIIIIYRALQKRKKSMAAKKSIEMEGKEASDSLIQRIINNNGVYIQTTSDLVPRFKSEIY</sequence>
<evidence type="ECO:0000256" key="1">
    <source>
        <dbReference type="SAM" id="Phobius"/>
    </source>
</evidence>
<name>A0A8B6BPG9_MYTGA</name>
<evidence type="ECO:0000313" key="3">
    <source>
        <dbReference type="Proteomes" id="UP000596742"/>
    </source>
</evidence>
<feature type="transmembrane region" description="Helical" evidence="1">
    <location>
        <begin position="95"/>
        <end position="119"/>
    </location>
</feature>
<comment type="caution">
    <text evidence="2">The sequence shown here is derived from an EMBL/GenBank/DDBJ whole genome shotgun (WGS) entry which is preliminary data.</text>
</comment>
<proteinExistence type="predicted"/>
<evidence type="ECO:0000313" key="2">
    <source>
        <dbReference type="EMBL" id="VDH92971.1"/>
    </source>
</evidence>
<dbReference type="EMBL" id="UYJE01000398">
    <property type="protein sequence ID" value="VDH92971.1"/>
    <property type="molecule type" value="Genomic_DNA"/>
</dbReference>
<protein>
    <submittedName>
        <fullName evidence="2">Uncharacterized protein</fullName>
    </submittedName>
</protein>
<keyword evidence="1" id="KW-1133">Transmembrane helix</keyword>
<dbReference type="AlphaFoldDB" id="A0A8B6BPG9"/>
<reference evidence="2" key="1">
    <citation type="submission" date="2018-11" db="EMBL/GenBank/DDBJ databases">
        <authorList>
            <person name="Alioto T."/>
            <person name="Alioto T."/>
        </authorList>
    </citation>
    <scope>NUCLEOTIDE SEQUENCE</scope>
</reference>
<gene>
    <name evidence="2" type="ORF">MGAL_10B077064</name>
</gene>
<accession>A0A8B6BPG9</accession>
<dbReference type="Proteomes" id="UP000596742">
    <property type="component" value="Unassembled WGS sequence"/>
</dbReference>